<comment type="caution">
    <text evidence="1">The sequence shown here is derived from an EMBL/GenBank/DDBJ whole genome shotgun (WGS) entry which is preliminary data.</text>
</comment>
<dbReference type="AlphaFoldDB" id="C0CMQ2"/>
<dbReference type="Gene3D" id="3.60.15.10">
    <property type="entry name" value="Ribonuclease Z/Hydroxyacylglutathione hydrolase-like"/>
    <property type="match status" value="1"/>
</dbReference>
<evidence type="ECO:0008006" key="3">
    <source>
        <dbReference type="Google" id="ProtNLM"/>
    </source>
</evidence>
<dbReference type="PATRIC" id="fig|476272.21.peg.1569"/>
<protein>
    <recommendedName>
        <fullName evidence="3">Metallo-beta-lactamase domain-containing protein</fullName>
    </recommendedName>
</protein>
<dbReference type="Proteomes" id="UP000003100">
    <property type="component" value="Unassembled WGS sequence"/>
</dbReference>
<gene>
    <name evidence="1" type="ORF">RUMHYD_02137</name>
</gene>
<reference evidence="1 2" key="2">
    <citation type="submission" date="2009-02" db="EMBL/GenBank/DDBJ databases">
        <title>Draft genome sequence of Blautia hydrogenotrophica DSM 10507 (Ruminococcus hydrogenotrophicus DSM 10507).</title>
        <authorList>
            <person name="Sudarsanam P."/>
            <person name="Ley R."/>
            <person name="Guruge J."/>
            <person name="Turnbaugh P.J."/>
            <person name="Mahowald M."/>
            <person name="Liep D."/>
            <person name="Gordon J."/>
        </authorList>
    </citation>
    <scope>NUCLEOTIDE SEQUENCE [LARGE SCALE GENOMIC DNA]</scope>
    <source>
        <strain evidence="2">DSM 10507 / JCM 14656 / S5a33</strain>
    </source>
</reference>
<dbReference type="RefSeq" id="WP_005949235.1">
    <property type="nucleotide sequence ID" value="NZ_CP136423.1"/>
</dbReference>
<dbReference type="SUPFAM" id="SSF56281">
    <property type="entry name" value="Metallo-hydrolase/oxidoreductase"/>
    <property type="match status" value="1"/>
</dbReference>
<keyword evidence="2" id="KW-1185">Reference proteome</keyword>
<dbReference type="GeneID" id="86820754"/>
<accession>C0CMQ2</accession>
<dbReference type="HOGENOM" id="CLU_090261_0_0_9"/>
<name>C0CMQ2_BLAHS</name>
<proteinExistence type="predicted"/>
<sequence>MYEACLWPVSNAGVILKLGHLSIGIDLFTETEIAPYREMPKELYLPLMGSTKSLDLLLITHTHKDHYQKSKIEAYLSLHPQCQFYVPSFLLSASQQTANDQNQANRYSDITKKVPKKVLSSSYTSSSLTEPFLDVCSFGHGDTLLHFLSTEHMGQSKLVHSSILIQWQNHSIFISGDARPSHQLYETLHYLTPQLDVLIAPFPCLSLKSARKNLSSYFLPRQIFLVHLADPNQDLEQWTLSAKNICKMADDSLPFPVFCETFGLCHKLF</sequence>
<dbReference type="InterPro" id="IPR036866">
    <property type="entry name" value="RibonucZ/Hydroxyglut_hydro"/>
</dbReference>
<evidence type="ECO:0000313" key="1">
    <source>
        <dbReference type="EMBL" id="EEG48960.1"/>
    </source>
</evidence>
<evidence type="ECO:0000313" key="2">
    <source>
        <dbReference type="Proteomes" id="UP000003100"/>
    </source>
</evidence>
<dbReference type="EMBL" id="ACBZ01000113">
    <property type="protein sequence ID" value="EEG48960.1"/>
    <property type="molecule type" value="Genomic_DNA"/>
</dbReference>
<reference evidence="1 2" key="1">
    <citation type="submission" date="2009-01" db="EMBL/GenBank/DDBJ databases">
        <authorList>
            <person name="Fulton L."/>
            <person name="Clifton S."/>
            <person name="Fulton B."/>
            <person name="Xu J."/>
            <person name="Minx P."/>
            <person name="Pepin K.H."/>
            <person name="Johnson M."/>
            <person name="Bhonagiri V."/>
            <person name="Nash W.E."/>
            <person name="Mardis E.R."/>
            <person name="Wilson R.K."/>
        </authorList>
    </citation>
    <scope>NUCLEOTIDE SEQUENCE [LARGE SCALE GENOMIC DNA]</scope>
    <source>
        <strain evidence="2">DSM 10507 / JCM 14656 / S5a33</strain>
    </source>
</reference>
<organism evidence="1 2">
    <name type="scientific">Blautia hydrogenotrophica (strain DSM 10507 / JCM 14656 / S5a33)</name>
    <name type="common">Ruminococcus hydrogenotrophicus</name>
    <dbReference type="NCBI Taxonomy" id="476272"/>
    <lineage>
        <taxon>Bacteria</taxon>
        <taxon>Bacillati</taxon>
        <taxon>Bacillota</taxon>
        <taxon>Clostridia</taxon>
        <taxon>Lachnospirales</taxon>
        <taxon>Lachnospiraceae</taxon>
        <taxon>Blautia</taxon>
    </lineage>
</organism>